<gene>
    <name evidence="2" type="ORF">GCU56_11580</name>
</gene>
<dbReference type="InterPro" id="IPR000073">
    <property type="entry name" value="AB_hydrolase_1"/>
</dbReference>
<dbReference type="EMBL" id="JAAGWF010000010">
    <property type="protein sequence ID" value="NEK58510.1"/>
    <property type="molecule type" value="Genomic_DNA"/>
</dbReference>
<evidence type="ECO:0000259" key="1">
    <source>
        <dbReference type="Pfam" id="PF00561"/>
    </source>
</evidence>
<evidence type="ECO:0000313" key="2">
    <source>
        <dbReference type="EMBL" id="NEK58510.1"/>
    </source>
</evidence>
<dbReference type="Gene3D" id="3.40.50.1820">
    <property type="entry name" value="alpha/beta hydrolase"/>
    <property type="match status" value="1"/>
</dbReference>
<dbReference type="PANTHER" id="PTHR43194">
    <property type="entry name" value="HYDROLASE ALPHA/BETA FOLD FAMILY"/>
    <property type="match status" value="1"/>
</dbReference>
<dbReference type="InterPro" id="IPR050228">
    <property type="entry name" value="Carboxylesterase_BioH"/>
</dbReference>
<reference evidence="2 3" key="1">
    <citation type="submission" date="2020-02" db="EMBL/GenBank/DDBJ databases">
        <title>Geodermatophilus sabuli CPCC 205279 I12A-02694.</title>
        <authorList>
            <person name="Jiang Z."/>
        </authorList>
    </citation>
    <scope>NUCLEOTIDE SEQUENCE [LARGE SCALE GENOMIC DNA]</scope>
    <source>
        <strain evidence="2 3">I12A-02694</strain>
    </source>
</reference>
<dbReference type="GO" id="GO:0016787">
    <property type="term" value="F:hydrolase activity"/>
    <property type="evidence" value="ECO:0007669"/>
    <property type="project" value="UniProtKB-KW"/>
</dbReference>
<dbReference type="AlphaFoldDB" id="A0A7K3W1H8"/>
<protein>
    <submittedName>
        <fullName evidence="2">Alpha/beta fold hydrolase</fullName>
    </submittedName>
</protein>
<feature type="domain" description="AB hydrolase-1" evidence="1">
    <location>
        <begin position="63"/>
        <end position="227"/>
    </location>
</feature>
<dbReference type="RefSeq" id="WP_163481869.1">
    <property type="nucleotide sequence ID" value="NZ_JAAGWF010000010.1"/>
</dbReference>
<dbReference type="Pfam" id="PF00561">
    <property type="entry name" value="Abhydrolase_1"/>
    <property type="match status" value="1"/>
</dbReference>
<evidence type="ECO:0000313" key="3">
    <source>
        <dbReference type="Proteomes" id="UP000470246"/>
    </source>
</evidence>
<dbReference type="PANTHER" id="PTHR43194:SF5">
    <property type="entry name" value="PIMELOYL-[ACYL-CARRIER PROTEIN] METHYL ESTER ESTERASE"/>
    <property type="match status" value="1"/>
</dbReference>
<keyword evidence="2" id="KW-0378">Hydrolase</keyword>
<accession>A0A7K3W1H8</accession>
<proteinExistence type="predicted"/>
<dbReference type="Proteomes" id="UP000470246">
    <property type="component" value="Unassembled WGS sequence"/>
</dbReference>
<keyword evidence="3" id="KW-1185">Reference proteome</keyword>
<sequence length="334" mass="34421">MTAADGVERAAGARAPHEDAVPAHRRRGAFWLPGDLREDERGPWQLGPAWVQWEAPAEPAGRPTLVLVHGGGSQSTDWLGTTGADAGWAELAVRDGHPVYLLDRPGHGRSPWDPARLGLRTPFPDHAGLDFLVPRDGERAAAHTAWPWARTAGTPHADAQVASSSGLLLDMALGQDLDARRLVDLLLRTGPAVVVAASAGAPAAWLAADRAPGLVTAVVALEPLGPPYLELGPLGRLSDGLTAVPLARSAAGGPTRLAGLPVCVVTGEASGRLAADRATVAHLRDGGARVDHLELAAHGVRGNGHGLAAEANNAESWALVAEWIGTATAGSPST</sequence>
<organism evidence="2 3">
    <name type="scientific">Geodermatophilus sabuli</name>
    <dbReference type="NCBI Taxonomy" id="1564158"/>
    <lineage>
        <taxon>Bacteria</taxon>
        <taxon>Bacillati</taxon>
        <taxon>Actinomycetota</taxon>
        <taxon>Actinomycetes</taxon>
        <taxon>Geodermatophilales</taxon>
        <taxon>Geodermatophilaceae</taxon>
        <taxon>Geodermatophilus</taxon>
    </lineage>
</organism>
<dbReference type="InterPro" id="IPR029058">
    <property type="entry name" value="AB_hydrolase_fold"/>
</dbReference>
<name>A0A7K3W1H8_9ACTN</name>
<comment type="caution">
    <text evidence="2">The sequence shown here is derived from an EMBL/GenBank/DDBJ whole genome shotgun (WGS) entry which is preliminary data.</text>
</comment>
<dbReference type="SUPFAM" id="SSF53474">
    <property type="entry name" value="alpha/beta-Hydrolases"/>
    <property type="match status" value="1"/>
</dbReference>